<comment type="caution">
    <text evidence="2">The sequence shown here is derived from an EMBL/GenBank/DDBJ whole genome shotgun (WGS) entry which is preliminary data.</text>
</comment>
<name>A0ABT9FGH5_9GAMM</name>
<dbReference type="RefSeq" id="WP_305472675.1">
    <property type="nucleotide sequence ID" value="NZ_JAUYVT010000014.1"/>
</dbReference>
<dbReference type="InterPro" id="IPR025669">
    <property type="entry name" value="AAA_dom"/>
</dbReference>
<protein>
    <submittedName>
        <fullName evidence="2">ParA family protein</fullName>
    </submittedName>
</protein>
<dbReference type="InterPro" id="IPR050678">
    <property type="entry name" value="DNA_Partitioning_ATPase"/>
</dbReference>
<gene>
    <name evidence="2" type="ORF">Q8W34_14685</name>
</gene>
<dbReference type="PANTHER" id="PTHR13696">
    <property type="entry name" value="P-LOOP CONTAINING NUCLEOSIDE TRIPHOSPHATE HYDROLASE"/>
    <property type="match status" value="1"/>
</dbReference>
<proteinExistence type="predicted"/>
<sequence>MKKHFEESLINGIKRMNNASDQHKKDELTSSRVISEDLEIDELILTHSYSQSAAQKILGVNHIVFKQIVDKAIDSGIIEKPLKLAHSYKYTIAHIHALQDYLNIKSWKDKFKGLEVIVVNNLKGGTGKTTFCVSLCVELALQFSYRPRILCIDLDPQGSIAQYTNLDMNDASILTGVDLMLGDNESDSVYQQYKSAGYSHEELVKGSVVSTHIPNLKILPSHPNDGRYIDDLLKMKLQAIRNNPETKDCVFNDLLQTKIIDHIKDDFDIVIIDTTPQKNVLVATAMDAATGLLVPCTPHALDWDATQKHLNSFISLIKDETPSTGDKLKWWKVAATNFEDEFGRDTAIYDKMREALSTDLLSNPLARTHAFEVAAQNKITVKDILPSHKLAPKKQLMKAKDSLTAVGRDIMHLMLTHADKADESEVK</sequence>
<keyword evidence="3" id="KW-1185">Reference proteome</keyword>
<reference evidence="2" key="1">
    <citation type="submission" date="2023-07" db="EMBL/GenBank/DDBJ databases">
        <title>Genome content predicts the carbon catabolic preferences of heterotrophic bacteria.</title>
        <authorList>
            <person name="Gralka M."/>
        </authorList>
    </citation>
    <scope>NUCLEOTIDE SEQUENCE</scope>
    <source>
        <strain evidence="2">4G09</strain>
    </source>
</reference>
<organism evidence="2 3">
    <name type="scientific">Pseudoalteromonas marina</name>
    <dbReference type="NCBI Taxonomy" id="267375"/>
    <lineage>
        <taxon>Bacteria</taxon>
        <taxon>Pseudomonadati</taxon>
        <taxon>Pseudomonadota</taxon>
        <taxon>Gammaproteobacteria</taxon>
        <taxon>Alteromonadales</taxon>
        <taxon>Pseudoalteromonadaceae</taxon>
        <taxon>Pseudoalteromonas</taxon>
    </lineage>
</organism>
<dbReference type="Proteomes" id="UP001177212">
    <property type="component" value="Unassembled WGS sequence"/>
</dbReference>
<evidence type="ECO:0000259" key="1">
    <source>
        <dbReference type="Pfam" id="PF13614"/>
    </source>
</evidence>
<dbReference type="SUPFAM" id="SSF52540">
    <property type="entry name" value="P-loop containing nucleoside triphosphate hydrolases"/>
    <property type="match status" value="1"/>
</dbReference>
<feature type="domain" description="AAA" evidence="1">
    <location>
        <begin position="115"/>
        <end position="319"/>
    </location>
</feature>
<dbReference type="Gene3D" id="3.40.50.300">
    <property type="entry name" value="P-loop containing nucleotide triphosphate hydrolases"/>
    <property type="match status" value="1"/>
</dbReference>
<evidence type="ECO:0000313" key="2">
    <source>
        <dbReference type="EMBL" id="MDP2565891.1"/>
    </source>
</evidence>
<dbReference type="PANTHER" id="PTHR13696:SF98">
    <property type="entry name" value="PLASMID PARTITION PROTEIN A"/>
    <property type="match status" value="1"/>
</dbReference>
<accession>A0ABT9FGH5</accession>
<dbReference type="CDD" id="cd02042">
    <property type="entry name" value="ParAB_family"/>
    <property type="match status" value="1"/>
</dbReference>
<evidence type="ECO:0000313" key="3">
    <source>
        <dbReference type="Proteomes" id="UP001177212"/>
    </source>
</evidence>
<dbReference type="EMBL" id="JAUYVT010000014">
    <property type="protein sequence ID" value="MDP2565891.1"/>
    <property type="molecule type" value="Genomic_DNA"/>
</dbReference>
<dbReference type="Pfam" id="PF13614">
    <property type="entry name" value="AAA_31"/>
    <property type="match status" value="1"/>
</dbReference>
<dbReference type="InterPro" id="IPR027417">
    <property type="entry name" value="P-loop_NTPase"/>
</dbReference>